<evidence type="ECO:0000256" key="10">
    <source>
        <dbReference type="ARBA" id="ARBA00031082"/>
    </source>
</evidence>
<comment type="pathway">
    <text evidence="2">Pyrimidine metabolism; UMP biosynthesis via salvage pathway; UMP from uracil: step 1/1.</text>
</comment>
<evidence type="ECO:0000256" key="9">
    <source>
        <dbReference type="ARBA" id="ARBA00023134"/>
    </source>
</evidence>
<dbReference type="PANTHER" id="PTHR32315:SF4">
    <property type="entry name" value="URACIL PHOSPHORIBOSYLTRANSFERASE, CHLOROPLASTIC"/>
    <property type="match status" value="1"/>
</dbReference>
<dbReference type="SUPFAM" id="SSF53271">
    <property type="entry name" value="PRTase-like"/>
    <property type="match status" value="1"/>
</dbReference>
<evidence type="ECO:0000313" key="12">
    <source>
        <dbReference type="EMBL" id="SVB79096.1"/>
    </source>
</evidence>
<dbReference type="Pfam" id="PF14681">
    <property type="entry name" value="UPRTase"/>
    <property type="match status" value="1"/>
</dbReference>
<dbReference type="GO" id="GO:0004845">
    <property type="term" value="F:uracil phosphoribosyltransferase activity"/>
    <property type="evidence" value="ECO:0007669"/>
    <property type="project" value="UniProtKB-EC"/>
</dbReference>
<evidence type="ECO:0000256" key="7">
    <source>
        <dbReference type="ARBA" id="ARBA00022679"/>
    </source>
</evidence>
<accession>A0A382GVH6</accession>
<dbReference type="InterPro" id="IPR000836">
    <property type="entry name" value="PRTase_dom"/>
</dbReference>
<dbReference type="GO" id="GO:0005737">
    <property type="term" value="C:cytoplasm"/>
    <property type="evidence" value="ECO:0007669"/>
    <property type="project" value="UniProtKB-ARBA"/>
</dbReference>
<comment type="similarity">
    <text evidence="3">Belongs to the UPRTase family.</text>
</comment>
<dbReference type="NCBIfam" id="TIGR01091">
    <property type="entry name" value="upp"/>
    <property type="match status" value="1"/>
</dbReference>
<dbReference type="CDD" id="cd06223">
    <property type="entry name" value="PRTases_typeI"/>
    <property type="match status" value="1"/>
</dbReference>
<evidence type="ECO:0000256" key="3">
    <source>
        <dbReference type="ARBA" id="ARBA00009516"/>
    </source>
</evidence>
<evidence type="ECO:0000256" key="8">
    <source>
        <dbReference type="ARBA" id="ARBA00022741"/>
    </source>
</evidence>
<dbReference type="EC" id="2.4.2.9" evidence="4"/>
<dbReference type="GO" id="GO:0044206">
    <property type="term" value="P:UMP salvage"/>
    <property type="evidence" value="ECO:0007669"/>
    <property type="project" value="UniProtKB-UniPathway"/>
</dbReference>
<keyword evidence="7" id="KW-0808">Transferase</keyword>
<comment type="cofactor">
    <cofactor evidence="1">
        <name>Mg(2+)</name>
        <dbReference type="ChEBI" id="CHEBI:18420"/>
    </cofactor>
</comment>
<feature type="domain" description="Phosphoribosyltransferase" evidence="11">
    <location>
        <begin position="7"/>
        <end position="206"/>
    </location>
</feature>
<dbReference type="GO" id="GO:0006223">
    <property type="term" value="P:uracil salvage"/>
    <property type="evidence" value="ECO:0007669"/>
    <property type="project" value="InterPro"/>
</dbReference>
<dbReference type="EMBL" id="UINC01057676">
    <property type="protein sequence ID" value="SVB79096.1"/>
    <property type="molecule type" value="Genomic_DNA"/>
</dbReference>
<evidence type="ECO:0000256" key="1">
    <source>
        <dbReference type="ARBA" id="ARBA00001946"/>
    </source>
</evidence>
<keyword evidence="9" id="KW-0342">GTP-binding</keyword>
<dbReference type="PANTHER" id="PTHR32315">
    <property type="entry name" value="ADENINE PHOSPHORIBOSYLTRANSFERASE"/>
    <property type="match status" value="1"/>
</dbReference>
<feature type="non-terminal residue" evidence="12">
    <location>
        <position position="1"/>
    </location>
</feature>
<dbReference type="FunFam" id="3.40.50.2020:FF:000003">
    <property type="entry name" value="Uracil phosphoribosyltransferase"/>
    <property type="match status" value="1"/>
</dbReference>
<dbReference type="Gene3D" id="3.40.50.2020">
    <property type="match status" value="1"/>
</dbReference>
<dbReference type="InterPro" id="IPR029057">
    <property type="entry name" value="PRTase-like"/>
</dbReference>
<evidence type="ECO:0000256" key="2">
    <source>
        <dbReference type="ARBA" id="ARBA00005180"/>
    </source>
</evidence>
<sequence>VKHCTIIEHPLAQDRLAKLREVGTGTENFRRVLGQVGLILLHEATRDLPMKTKRVRTPLAPAVAQVLAREILLVPILRAGQGLISLSDQLLPEARIGYLGMARNEETLQPEWYLENLPPRLGRFEVIVCDPMLATGGSAIAAGELLEKRGAKQLRFIHALAAPEGARALHKSLPKAKILTAALDDRLNEKGYILPGLGDAGDRCFGC</sequence>
<keyword evidence="8" id="KW-0547">Nucleotide-binding</keyword>
<protein>
    <recommendedName>
        <fullName evidence="4">uracil phosphoribosyltransferase</fullName>
        <ecNumber evidence="4">2.4.2.9</ecNumber>
    </recommendedName>
    <alternativeName>
        <fullName evidence="10">UMP pyrophosphorylase</fullName>
    </alternativeName>
</protein>
<dbReference type="InterPro" id="IPR050054">
    <property type="entry name" value="UPRTase/APRTase"/>
</dbReference>
<dbReference type="GO" id="GO:0005525">
    <property type="term" value="F:GTP binding"/>
    <property type="evidence" value="ECO:0007669"/>
    <property type="project" value="UniProtKB-KW"/>
</dbReference>
<dbReference type="AlphaFoldDB" id="A0A382GVH6"/>
<dbReference type="NCBIfam" id="NF001097">
    <property type="entry name" value="PRK00129.1"/>
    <property type="match status" value="1"/>
</dbReference>
<keyword evidence="6" id="KW-0328">Glycosyltransferase</keyword>
<organism evidence="12">
    <name type="scientific">marine metagenome</name>
    <dbReference type="NCBI Taxonomy" id="408172"/>
    <lineage>
        <taxon>unclassified sequences</taxon>
        <taxon>metagenomes</taxon>
        <taxon>ecological metagenomes</taxon>
    </lineage>
</organism>
<name>A0A382GVH6_9ZZZZ</name>
<evidence type="ECO:0000256" key="6">
    <source>
        <dbReference type="ARBA" id="ARBA00022676"/>
    </source>
</evidence>
<reference evidence="12" key="1">
    <citation type="submission" date="2018-05" db="EMBL/GenBank/DDBJ databases">
        <authorList>
            <person name="Lanie J.A."/>
            <person name="Ng W.-L."/>
            <person name="Kazmierczak K.M."/>
            <person name="Andrzejewski T.M."/>
            <person name="Davidsen T.M."/>
            <person name="Wayne K.J."/>
            <person name="Tettelin H."/>
            <person name="Glass J.I."/>
            <person name="Rusch D."/>
            <person name="Podicherti R."/>
            <person name="Tsui H.-C.T."/>
            <person name="Winkler M.E."/>
        </authorList>
    </citation>
    <scope>NUCLEOTIDE SEQUENCE</scope>
</reference>
<keyword evidence="5" id="KW-0021">Allosteric enzyme</keyword>
<evidence type="ECO:0000256" key="4">
    <source>
        <dbReference type="ARBA" id="ARBA00011894"/>
    </source>
</evidence>
<evidence type="ECO:0000256" key="5">
    <source>
        <dbReference type="ARBA" id="ARBA00022533"/>
    </source>
</evidence>
<dbReference type="UniPathway" id="UPA00574">
    <property type="reaction ID" value="UER00636"/>
</dbReference>
<dbReference type="InterPro" id="IPR005765">
    <property type="entry name" value="UPRT"/>
</dbReference>
<evidence type="ECO:0000259" key="11">
    <source>
        <dbReference type="Pfam" id="PF14681"/>
    </source>
</evidence>
<gene>
    <name evidence="12" type="ORF">METZ01_LOCUS231950</name>
</gene>
<proteinExistence type="inferred from homology"/>